<comment type="caution">
    <text evidence="2">The sequence shown here is derived from an EMBL/GenBank/DDBJ whole genome shotgun (WGS) entry which is preliminary data.</text>
</comment>
<reference evidence="2 3" key="1">
    <citation type="journal article" date="2020" name="IScience">
        <title>Genome Sequencing of the Endangered Kingdonia uniflora (Circaeasteraceae, Ranunculales) Reveals Potential Mechanisms of Evolutionary Specialization.</title>
        <authorList>
            <person name="Sun Y."/>
            <person name="Deng T."/>
            <person name="Zhang A."/>
            <person name="Moore M.J."/>
            <person name="Landis J.B."/>
            <person name="Lin N."/>
            <person name="Zhang H."/>
            <person name="Zhang X."/>
            <person name="Huang J."/>
            <person name="Zhang X."/>
            <person name="Sun H."/>
            <person name="Wang H."/>
        </authorList>
    </citation>
    <scope>NUCLEOTIDE SEQUENCE [LARGE SCALE GENOMIC DNA]</scope>
    <source>
        <strain evidence="2">TB1705</strain>
        <tissue evidence="2">Leaf</tissue>
    </source>
</reference>
<proteinExistence type="predicted"/>
<accession>A0A7J7MMA7</accession>
<dbReference type="Proteomes" id="UP000541444">
    <property type="component" value="Unassembled WGS sequence"/>
</dbReference>
<name>A0A7J7MMA7_9MAGN</name>
<feature type="region of interest" description="Disordered" evidence="1">
    <location>
        <begin position="42"/>
        <end position="79"/>
    </location>
</feature>
<dbReference type="EMBL" id="JACGCM010001378">
    <property type="protein sequence ID" value="KAF6156085.1"/>
    <property type="molecule type" value="Genomic_DNA"/>
</dbReference>
<sequence>MSRIRATAEKDVMNTAQAIATLKNQLGEFVNITVSSGTLQLPLPQPSPQGALESNPQVGSTKTVTENTDKENPHAKLGEVTEIPAIRAASSTDEDKVIVNMKTNDPRVLIVVTTVVVTTTNS</sequence>
<keyword evidence="3" id="KW-1185">Reference proteome</keyword>
<gene>
    <name evidence="2" type="ORF">GIB67_007460</name>
</gene>
<organism evidence="2 3">
    <name type="scientific">Kingdonia uniflora</name>
    <dbReference type="NCBI Taxonomy" id="39325"/>
    <lineage>
        <taxon>Eukaryota</taxon>
        <taxon>Viridiplantae</taxon>
        <taxon>Streptophyta</taxon>
        <taxon>Embryophyta</taxon>
        <taxon>Tracheophyta</taxon>
        <taxon>Spermatophyta</taxon>
        <taxon>Magnoliopsida</taxon>
        <taxon>Ranunculales</taxon>
        <taxon>Circaeasteraceae</taxon>
        <taxon>Kingdonia</taxon>
    </lineage>
</organism>
<feature type="compositionally biased region" description="Polar residues" evidence="1">
    <location>
        <begin position="52"/>
        <end position="66"/>
    </location>
</feature>
<evidence type="ECO:0000313" key="2">
    <source>
        <dbReference type="EMBL" id="KAF6156085.1"/>
    </source>
</evidence>
<feature type="compositionally biased region" description="Basic and acidic residues" evidence="1">
    <location>
        <begin position="67"/>
        <end position="79"/>
    </location>
</feature>
<evidence type="ECO:0000256" key="1">
    <source>
        <dbReference type="SAM" id="MobiDB-lite"/>
    </source>
</evidence>
<protein>
    <submittedName>
        <fullName evidence="2">Uncharacterized protein</fullName>
    </submittedName>
</protein>
<dbReference type="AlphaFoldDB" id="A0A7J7MMA7"/>
<evidence type="ECO:0000313" key="3">
    <source>
        <dbReference type="Proteomes" id="UP000541444"/>
    </source>
</evidence>